<dbReference type="VEuPathDB" id="FungiDB:BO80DRAFT_176472"/>
<dbReference type="RefSeq" id="XP_025579413.1">
    <property type="nucleotide sequence ID" value="XM_025713974.1"/>
</dbReference>
<reference evidence="1 2" key="1">
    <citation type="submission" date="2018-02" db="EMBL/GenBank/DDBJ databases">
        <title>The genomes of Aspergillus section Nigri reveals drivers in fungal speciation.</title>
        <authorList>
            <consortium name="DOE Joint Genome Institute"/>
            <person name="Vesth T.C."/>
            <person name="Nybo J."/>
            <person name="Theobald S."/>
            <person name="Brandl J."/>
            <person name="Frisvad J.C."/>
            <person name="Nielsen K.F."/>
            <person name="Lyhne E.K."/>
            <person name="Kogle M.E."/>
            <person name="Kuo A."/>
            <person name="Riley R."/>
            <person name="Clum A."/>
            <person name="Nolan M."/>
            <person name="Lipzen A."/>
            <person name="Salamov A."/>
            <person name="Henrissat B."/>
            <person name="Wiebenga A."/>
            <person name="De vries R.P."/>
            <person name="Grigoriev I.V."/>
            <person name="Mortensen U.H."/>
            <person name="Andersen M.R."/>
            <person name="Baker S.E."/>
        </authorList>
    </citation>
    <scope>NUCLEOTIDE SEQUENCE [LARGE SCALE GENOMIC DNA]</scope>
    <source>
        <strain evidence="1 2">CBS 121593</strain>
    </source>
</reference>
<accession>A0A395HBS3</accession>
<dbReference type="GeneID" id="37218839"/>
<protein>
    <submittedName>
        <fullName evidence="1">Uncharacterized protein</fullName>
    </submittedName>
</protein>
<sequence length="86" mass="9729">MGHFCSLYLSIVFLFSPQRLLTGLIQQLDSISILLFSFLLIDLRSIVINHPSIHPSIHSSSPFFHPNTICLQQQHRASTQDLSLPT</sequence>
<organism evidence="1 2">
    <name type="scientific">Aspergillus ibericus CBS 121593</name>
    <dbReference type="NCBI Taxonomy" id="1448316"/>
    <lineage>
        <taxon>Eukaryota</taxon>
        <taxon>Fungi</taxon>
        <taxon>Dikarya</taxon>
        <taxon>Ascomycota</taxon>
        <taxon>Pezizomycotina</taxon>
        <taxon>Eurotiomycetes</taxon>
        <taxon>Eurotiomycetidae</taxon>
        <taxon>Eurotiales</taxon>
        <taxon>Aspergillaceae</taxon>
        <taxon>Aspergillus</taxon>
        <taxon>Aspergillus subgen. Circumdati</taxon>
    </lineage>
</organism>
<dbReference type="Proteomes" id="UP000249402">
    <property type="component" value="Unassembled WGS sequence"/>
</dbReference>
<gene>
    <name evidence="1" type="ORF">BO80DRAFT_176472</name>
</gene>
<name>A0A395HBS3_9EURO</name>
<evidence type="ECO:0000313" key="1">
    <source>
        <dbReference type="EMBL" id="RAL05086.1"/>
    </source>
</evidence>
<dbReference type="AlphaFoldDB" id="A0A395HBS3"/>
<evidence type="ECO:0000313" key="2">
    <source>
        <dbReference type="Proteomes" id="UP000249402"/>
    </source>
</evidence>
<dbReference type="EMBL" id="KZ824422">
    <property type="protein sequence ID" value="RAL05086.1"/>
    <property type="molecule type" value="Genomic_DNA"/>
</dbReference>
<keyword evidence="2" id="KW-1185">Reference proteome</keyword>
<proteinExistence type="predicted"/>